<organism evidence="1 2">
    <name type="scientific">Hallerella succinigenes</name>
    <dbReference type="NCBI Taxonomy" id="1896222"/>
    <lineage>
        <taxon>Bacteria</taxon>
        <taxon>Pseudomonadati</taxon>
        <taxon>Fibrobacterota</taxon>
        <taxon>Fibrobacteria</taxon>
        <taxon>Fibrobacterales</taxon>
        <taxon>Fibrobacteraceae</taxon>
        <taxon>Hallerella</taxon>
    </lineage>
</organism>
<dbReference type="GO" id="GO:0016787">
    <property type="term" value="F:hydrolase activity"/>
    <property type="evidence" value="ECO:0007669"/>
    <property type="project" value="UniProtKB-KW"/>
</dbReference>
<accession>A0A2M9AAI0</accession>
<dbReference type="Proteomes" id="UP000231134">
    <property type="component" value="Unassembled WGS sequence"/>
</dbReference>
<dbReference type="InterPro" id="IPR007709">
    <property type="entry name" value="N-FG_amidohydro"/>
</dbReference>
<sequence>MQKKSVLFLSSEHASNAVPEFLKAHFKSKEAKAVLKTHRGYDIGAGDVFWELAKILRTSYAIQGAYTRLAIDLNRNSNKNHRYSEFTEQATDVEKQRMEGYWDGFRDAFLGAVKAELSKKNPSQIIHLSIHSFTPELDGKVRNADIGILYDPSRKKEAAYAKALKKNLETYFPELRVRFNYPYLGKTDGHATALRKQYKDSEYLGFEIEFNQGMLTHSNPADVAQLLAESLPE</sequence>
<reference evidence="1 2" key="1">
    <citation type="submission" date="2017-11" db="EMBL/GenBank/DDBJ databases">
        <title>Animal gut microbial communities from fecal samples from Wisconsin, USA.</title>
        <authorList>
            <person name="Neumann A."/>
        </authorList>
    </citation>
    <scope>NUCLEOTIDE SEQUENCE [LARGE SCALE GENOMIC DNA]</scope>
    <source>
        <strain evidence="1 2">UWS3</strain>
    </source>
</reference>
<keyword evidence="1" id="KW-0378">Hydrolase</keyword>
<dbReference type="OrthoDB" id="9815326at2"/>
<proteinExistence type="predicted"/>
<evidence type="ECO:0000313" key="1">
    <source>
        <dbReference type="EMBL" id="PJJ42617.1"/>
    </source>
</evidence>
<dbReference type="RefSeq" id="WP_100426464.1">
    <property type="nucleotide sequence ID" value="NZ_PGEX01000001.1"/>
</dbReference>
<keyword evidence="2" id="KW-1185">Reference proteome</keyword>
<protein>
    <submittedName>
        <fullName evidence="1">Putative N-formylglutamate amidohydrolase</fullName>
    </submittedName>
</protein>
<gene>
    <name evidence="1" type="ORF">BGX16_2654</name>
</gene>
<comment type="caution">
    <text evidence="1">The sequence shown here is derived from an EMBL/GenBank/DDBJ whole genome shotgun (WGS) entry which is preliminary data.</text>
</comment>
<dbReference type="EMBL" id="PGEX01000001">
    <property type="protein sequence ID" value="PJJ42617.1"/>
    <property type="molecule type" value="Genomic_DNA"/>
</dbReference>
<dbReference type="AlphaFoldDB" id="A0A2M9AAI0"/>
<dbReference type="SUPFAM" id="SSF53187">
    <property type="entry name" value="Zn-dependent exopeptidases"/>
    <property type="match status" value="1"/>
</dbReference>
<dbReference type="Gene3D" id="3.40.630.40">
    <property type="entry name" value="Zn-dependent exopeptidases"/>
    <property type="match status" value="1"/>
</dbReference>
<name>A0A2M9AAI0_9BACT</name>
<evidence type="ECO:0000313" key="2">
    <source>
        <dbReference type="Proteomes" id="UP000231134"/>
    </source>
</evidence>
<dbReference type="Pfam" id="PF05013">
    <property type="entry name" value="FGase"/>
    <property type="match status" value="1"/>
</dbReference>